<feature type="domain" description="Disease resistance protein At4g27190-like leucine-rich repeats" evidence="2">
    <location>
        <begin position="414"/>
        <end position="543"/>
    </location>
</feature>
<sequence>MQGDESLRFPLDFYQGMKKLQVIAFEKLEYPVVPTSFQCSTNLRTLCLDKCSLMFDLTCIGNLSNLEVLSFANSGITILPSTFGNLKKLRLLDATGCYNLVIDDGVLKNMEKLEELYMRSFGKKACCFTDNNGNELAERSEHLSALELEFVGNNAPLKNLSFKELNGFKLSVGCHFTEVGWRHRSQELLKSKINELFKMTDALYLQVYDMNTLEDVDVESPHPQHHPRNSSFYNLRFLVVSECAELKYLFTPSVATNLSNLEYLEISRCPIMEAVIHTENDGSDIIKFSNLKYLRLDALPNLLSFCDNVSVIELPRLMELQLKGLQNLTSIYPSSASSSSVSSNISGVQYFFHKEDATPKLEKLFVSDMKILKEIWPPQFSISNLCLLRELTVEHCGSIVVLFSMDFGEIEHLSSSLRSIEVIECGSLVNLLPRNPMPLFNHLEKLKVENCASVEVIFDIDMGCVGETDKVSSSRLRSIRLRRLGKLREVWRIKDAGNNLIHGFEAVESIDIKDCERFENIITPPTTILDMRALKQVTIIRCGGESERNDEMVESKQEQEMAEQ</sequence>
<dbReference type="EMBL" id="BKCJ010000120">
    <property type="protein sequence ID" value="GEU30024.1"/>
    <property type="molecule type" value="Genomic_DNA"/>
</dbReference>
<accession>A0A699GJX5</accession>
<dbReference type="Pfam" id="PF23247">
    <property type="entry name" value="LRR_RPS2"/>
    <property type="match status" value="2"/>
</dbReference>
<gene>
    <name evidence="3" type="ORF">Tci_002002</name>
</gene>
<dbReference type="InterPro" id="IPR032675">
    <property type="entry name" value="LRR_dom_sf"/>
</dbReference>
<reference evidence="3" key="1">
    <citation type="journal article" date="2019" name="Sci. Rep.">
        <title>Draft genome of Tanacetum cinerariifolium, the natural source of mosquito coil.</title>
        <authorList>
            <person name="Yamashiro T."/>
            <person name="Shiraishi A."/>
            <person name="Satake H."/>
            <person name="Nakayama K."/>
        </authorList>
    </citation>
    <scope>NUCLEOTIDE SEQUENCE</scope>
</reference>
<dbReference type="AlphaFoldDB" id="A0A699GJX5"/>
<feature type="domain" description="Disease resistance protein At4g27190-like leucine-rich repeats" evidence="2">
    <location>
        <begin position="222"/>
        <end position="338"/>
    </location>
</feature>
<protein>
    <submittedName>
        <fullName evidence="3">NB-ARC domains-containing protein</fullName>
    </submittedName>
</protein>
<organism evidence="3">
    <name type="scientific">Tanacetum cinerariifolium</name>
    <name type="common">Dalmatian daisy</name>
    <name type="synonym">Chrysanthemum cinerariifolium</name>
    <dbReference type="NCBI Taxonomy" id="118510"/>
    <lineage>
        <taxon>Eukaryota</taxon>
        <taxon>Viridiplantae</taxon>
        <taxon>Streptophyta</taxon>
        <taxon>Embryophyta</taxon>
        <taxon>Tracheophyta</taxon>
        <taxon>Spermatophyta</taxon>
        <taxon>Magnoliopsida</taxon>
        <taxon>eudicotyledons</taxon>
        <taxon>Gunneridae</taxon>
        <taxon>Pentapetalae</taxon>
        <taxon>asterids</taxon>
        <taxon>campanulids</taxon>
        <taxon>Asterales</taxon>
        <taxon>Asteraceae</taxon>
        <taxon>Asteroideae</taxon>
        <taxon>Anthemideae</taxon>
        <taxon>Anthemidinae</taxon>
        <taxon>Tanacetum</taxon>
    </lineage>
</organism>
<evidence type="ECO:0000259" key="2">
    <source>
        <dbReference type="Pfam" id="PF23247"/>
    </source>
</evidence>
<dbReference type="PANTHER" id="PTHR33463">
    <property type="entry name" value="NB-ARC DOMAIN-CONTAINING PROTEIN-RELATED"/>
    <property type="match status" value="1"/>
</dbReference>
<dbReference type="PANTHER" id="PTHR33463:SF198">
    <property type="entry name" value="RPP4C3"/>
    <property type="match status" value="1"/>
</dbReference>
<keyword evidence="1" id="KW-0611">Plant defense</keyword>
<evidence type="ECO:0000256" key="1">
    <source>
        <dbReference type="ARBA" id="ARBA00022821"/>
    </source>
</evidence>
<dbReference type="SUPFAM" id="SSF52058">
    <property type="entry name" value="L domain-like"/>
    <property type="match status" value="1"/>
</dbReference>
<dbReference type="Gene3D" id="3.80.10.10">
    <property type="entry name" value="Ribonuclease Inhibitor"/>
    <property type="match status" value="2"/>
</dbReference>
<dbReference type="InterPro" id="IPR050905">
    <property type="entry name" value="Plant_NBS-LRR"/>
</dbReference>
<proteinExistence type="predicted"/>
<comment type="caution">
    <text evidence="3">The sequence shown here is derived from an EMBL/GenBank/DDBJ whole genome shotgun (WGS) entry which is preliminary data.</text>
</comment>
<name>A0A699GJX5_TANCI</name>
<dbReference type="InterPro" id="IPR057135">
    <property type="entry name" value="At4g27190-like_LRR"/>
</dbReference>
<evidence type="ECO:0000313" key="3">
    <source>
        <dbReference type="EMBL" id="GEU30024.1"/>
    </source>
</evidence>